<dbReference type="Proteomes" id="UP000001077">
    <property type="component" value="Unassembled WGS sequence"/>
</dbReference>
<accession>J0QHJ6</accession>
<keyword evidence="2" id="KW-1185">Reference proteome</keyword>
<proteinExistence type="predicted"/>
<evidence type="ECO:0000313" key="1">
    <source>
        <dbReference type="EMBL" id="EJF84961.1"/>
    </source>
</evidence>
<comment type="caution">
    <text evidence="1">The sequence shown here is derived from an EMBL/GenBank/DDBJ whole genome shotgun (WGS) entry which is preliminary data.</text>
</comment>
<dbReference type="HOGENOM" id="CLU_3196557_0_0_5"/>
<evidence type="ECO:0000313" key="2">
    <source>
        <dbReference type="Proteomes" id="UP000001077"/>
    </source>
</evidence>
<reference evidence="1 2" key="1">
    <citation type="submission" date="2012-03" db="EMBL/GenBank/DDBJ databases">
        <title>The Genome Sequence of Bartonella rattimassiliensis 15908.</title>
        <authorList>
            <consortium name="The Broad Institute Genome Sequencing Platform"/>
            <consortium name="The Broad Institute Genome Sequencing Center for Infectious Disease"/>
            <person name="Feldgarden M."/>
            <person name="Kirby J."/>
            <person name="Kosoy M."/>
            <person name="Birtles R."/>
            <person name="Probert W.S."/>
            <person name="Chiaraviglio L."/>
            <person name="Young S.K."/>
            <person name="Zeng Q."/>
            <person name="Gargeya S."/>
            <person name="Fitzgerald M."/>
            <person name="Haas B."/>
            <person name="Abouelleil A."/>
            <person name="Alvarado L."/>
            <person name="Arachchi H.M."/>
            <person name="Berlin A."/>
            <person name="Chapman S.B."/>
            <person name="Gearin G."/>
            <person name="Goldberg J."/>
            <person name="Griggs A."/>
            <person name="Gujja S."/>
            <person name="Hansen M."/>
            <person name="Heiman D."/>
            <person name="Howarth C."/>
            <person name="Larimer J."/>
            <person name="Lui A."/>
            <person name="MacDonald P.J.P."/>
            <person name="McCowen C."/>
            <person name="Montmayeur A."/>
            <person name="Murphy C."/>
            <person name="Neiman D."/>
            <person name="Pearson M."/>
            <person name="Priest M."/>
            <person name="Roberts A."/>
            <person name="Saif S."/>
            <person name="Shea T."/>
            <person name="Sisk P."/>
            <person name="Stolte C."/>
            <person name="Sykes S."/>
            <person name="Wortman J."/>
            <person name="Nusbaum C."/>
            <person name="Birren B."/>
        </authorList>
    </citation>
    <scope>NUCLEOTIDE SEQUENCE [LARGE SCALE GENOMIC DNA]</scope>
    <source>
        <strain evidence="1 2">15908</strain>
    </source>
</reference>
<gene>
    <name evidence="1" type="ORF">MCY_01344</name>
</gene>
<dbReference type="EMBL" id="AILY01000029">
    <property type="protein sequence ID" value="EJF84961.1"/>
    <property type="molecule type" value="Genomic_DNA"/>
</dbReference>
<organism evidence="1 2">
    <name type="scientific">Bartonella rattimassiliensis 15908</name>
    <dbReference type="NCBI Taxonomy" id="1094556"/>
    <lineage>
        <taxon>Bacteria</taxon>
        <taxon>Pseudomonadati</taxon>
        <taxon>Pseudomonadota</taxon>
        <taxon>Alphaproteobacteria</taxon>
        <taxon>Hyphomicrobiales</taxon>
        <taxon>Bartonellaceae</taxon>
        <taxon>Bartonella</taxon>
    </lineage>
</organism>
<protein>
    <submittedName>
        <fullName evidence="1">Uncharacterized protein</fullName>
    </submittedName>
</protein>
<sequence>MFWVDFEMFLFVCRLMGHKLFVKTSLRMWLEAFLSGDVSFVIGGF</sequence>
<dbReference type="AlphaFoldDB" id="J0QHJ6"/>
<dbReference type="PATRIC" id="fig|1094556.3.peg.1351"/>
<name>J0QHJ6_9HYPH</name>